<proteinExistence type="predicted"/>
<dbReference type="Proteomes" id="UP000018144">
    <property type="component" value="Unassembled WGS sequence"/>
</dbReference>
<dbReference type="AlphaFoldDB" id="U4LCP0"/>
<protein>
    <submittedName>
        <fullName evidence="1">Uncharacterized protein</fullName>
    </submittedName>
</protein>
<sequence length="150" mass="17020">METPSSQPAGRKKSPRVSFDSCLCGQEEVHPPAIPPVIGINEKIKGEVVDKGYYLRFDQISLDSISELFAKGNQPEEFDSEADFQTWIEVDMATAKRKNMDMVGTIVVQISSRKKGSCKVIWYPAEGIYRMRRTRTPRIPWSGEYSEDVE</sequence>
<keyword evidence="2" id="KW-1185">Reference proteome</keyword>
<accession>U4LCP0</accession>
<organism evidence="1 2">
    <name type="scientific">Pyronema omphalodes (strain CBS 100304)</name>
    <name type="common">Pyronema confluens</name>
    <dbReference type="NCBI Taxonomy" id="1076935"/>
    <lineage>
        <taxon>Eukaryota</taxon>
        <taxon>Fungi</taxon>
        <taxon>Dikarya</taxon>
        <taxon>Ascomycota</taxon>
        <taxon>Pezizomycotina</taxon>
        <taxon>Pezizomycetes</taxon>
        <taxon>Pezizales</taxon>
        <taxon>Pyronemataceae</taxon>
        <taxon>Pyronema</taxon>
    </lineage>
</organism>
<evidence type="ECO:0000313" key="1">
    <source>
        <dbReference type="EMBL" id="CCX12188.1"/>
    </source>
</evidence>
<reference evidence="1 2" key="1">
    <citation type="journal article" date="2013" name="PLoS Genet.">
        <title>The genome and development-dependent transcriptomes of Pyronema confluens: a window into fungal evolution.</title>
        <authorList>
            <person name="Traeger S."/>
            <person name="Altegoer F."/>
            <person name="Freitag M."/>
            <person name="Gabaldon T."/>
            <person name="Kempken F."/>
            <person name="Kumar A."/>
            <person name="Marcet-Houben M."/>
            <person name="Poggeler S."/>
            <person name="Stajich J.E."/>
            <person name="Nowrousian M."/>
        </authorList>
    </citation>
    <scope>NUCLEOTIDE SEQUENCE [LARGE SCALE GENOMIC DNA]</scope>
    <source>
        <strain evidence="2">CBS 100304</strain>
        <tissue evidence="1">Vegetative mycelium</tissue>
    </source>
</reference>
<gene>
    <name evidence="1" type="ORF">PCON_11782</name>
</gene>
<name>U4LCP0_PYROM</name>
<evidence type="ECO:0000313" key="2">
    <source>
        <dbReference type="Proteomes" id="UP000018144"/>
    </source>
</evidence>
<dbReference type="EMBL" id="HF935680">
    <property type="protein sequence ID" value="CCX12188.1"/>
    <property type="molecule type" value="Genomic_DNA"/>
</dbReference>